<evidence type="ECO:0000313" key="1">
    <source>
        <dbReference type="EMBL" id="SDK18052.1"/>
    </source>
</evidence>
<evidence type="ECO:0000313" key="2">
    <source>
        <dbReference type="Proteomes" id="UP000198856"/>
    </source>
</evidence>
<dbReference type="AlphaFoldDB" id="A0A1G8ZSF0"/>
<name>A0A1G8ZSF0_9EURY</name>
<reference evidence="1 2" key="1">
    <citation type="submission" date="2016-10" db="EMBL/GenBank/DDBJ databases">
        <authorList>
            <person name="de Groot N.N."/>
        </authorList>
    </citation>
    <scope>NUCLEOTIDE SEQUENCE [LARGE SCALE GENOMIC DNA]</scope>
    <source>
        <strain evidence="1 2">IBRC-M10015</strain>
    </source>
</reference>
<proteinExistence type="predicted"/>
<accession>A0A1G8ZSF0</accession>
<organism evidence="1 2">
    <name type="scientific">Halovenus aranensis</name>
    <dbReference type="NCBI Taxonomy" id="890420"/>
    <lineage>
        <taxon>Archaea</taxon>
        <taxon>Methanobacteriati</taxon>
        <taxon>Methanobacteriota</taxon>
        <taxon>Stenosarchaea group</taxon>
        <taxon>Halobacteria</taxon>
        <taxon>Halobacteriales</taxon>
        <taxon>Haloarculaceae</taxon>
        <taxon>Halovenus</taxon>
    </lineage>
</organism>
<dbReference type="EMBL" id="FNFC01000034">
    <property type="protein sequence ID" value="SDK18052.1"/>
    <property type="molecule type" value="Genomic_DNA"/>
</dbReference>
<sequence length="100" mass="11522">MAVDQSIVPIGKFSPLRSRSEPLHLLSREVSLRVFESSLGHRIMGVRRRVINCPIVISLHRDRYNLTDTFEAISWPRIVADNITGTDDVIHGWQIIKDRF</sequence>
<dbReference type="Proteomes" id="UP000198856">
    <property type="component" value="Unassembled WGS sequence"/>
</dbReference>
<keyword evidence="2" id="KW-1185">Reference proteome</keyword>
<protein>
    <submittedName>
        <fullName evidence="1">Uncharacterized protein</fullName>
    </submittedName>
</protein>
<gene>
    <name evidence="1" type="ORF">SAMN05216226_1343</name>
</gene>